<evidence type="ECO:0000313" key="1">
    <source>
        <dbReference type="EMBL" id="GFR19863.1"/>
    </source>
</evidence>
<comment type="caution">
    <text evidence="1">The sequence shown here is derived from an EMBL/GenBank/DDBJ whole genome shotgun (WGS) entry which is preliminary data.</text>
</comment>
<sequence length="76" mass="8741">MISVEFAKNVRIGEELVLYKIPHVNSLKITTEKLDEKFLNYQAESINGADSDRETMFGCKRICFLQEECLLKGNPM</sequence>
<keyword evidence="2" id="KW-1185">Reference proteome</keyword>
<dbReference type="EMBL" id="BMAO01027830">
    <property type="protein sequence ID" value="GFR19863.1"/>
    <property type="molecule type" value="Genomic_DNA"/>
</dbReference>
<reference evidence="1" key="1">
    <citation type="submission" date="2020-07" db="EMBL/GenBank/DDBJ databases">
        <title>Multicomponent nature underlies the extraordinary mechanical properties of spider dragline silk.</title>
        <authorList>
            <person name="Kono N."/>
            <person name="Nakamura H."/>
            <person name="Mori M."/>
            <person name="Yoshida Y."/>
            <person name="Ohtoshi R."/>
            <person name="Malay A.D."/>
            <person name="Moran D.A.P."/>
            <person name="Tomita M."/>
            <person name="Numata K."/>
            <person name="Arakawa K."/>
        </authorList>
    </citation>
    <scope>NUCLEOTIDE SEQUENCE</scope>
</reference>
<proteinExistence type="predicted"/>
<dbReference type="Proteomes" id="UP000887116">
    <property type="component" value="Unassembled WGS sequence"/>
</dbReference>
<gene>
    <name evidence="1" type="ORF">TNCT_690661</name>
</gene>
<protein>
    <submittedName>
        <fullName evidence="1">Uncharacterized protein</fullName>
    </submittedName>
</protein>
<dbReference type="AlphaFoldDB" id="A0A8X6HBX1"/>
<organism evidence="1 2">
    <name type="scientific">Trichonephila clavata</name>
    <name type="common">Joro spider</name>
    <name type="synonym">Nephila clavata</name>
    <dbReference type="NCBI Taxonomy" id="2740835"/>
    <lineage>
        <taxon>Eukaryota</taxon>
        <taxon>Metazoa</taxon>
        <taxon>Ecdysozoa</taxon>
        <taxon>Arthropoda</taxon>
        <taxon>Chelicerata</taxon>
        <taxon>Arachnida</taxon>
        <taxon>Araneae</taxon>
        <taxon>Araneomorphae</taxon>
        <taxon>Entelegynae</taxon>
        <taxon>Araneoidea</taxon>
        <taxon>Nephilidae</taxon>
        <taxon>Trichonephila</taxon>
    </lineage>
</organism>
<name>A0A8X6HBX1_TRICU</name>
<evidence type="ECO:0000313" key="2">
    <source>
        <dbReference type="Proteomes" id="UP000887116"/>
    </source>
</evidence>
<accession>A0A8X6HBX1</accession>